<dbReference type="Proteomes" id="UP000779070">
    <property type="component" value="Unassembled WGS sequence"/>
</dbReference>
<dbReference type="RefSeq" id="WP_206372191.1">
    <property type="nucleotide sequence ID" value="NZ_CAWPTM010000128.1"/>
</dbReference>
<evidence type="ECO:0000313" key="2">
    <source>
        <dbReference type="Proteomes" id="UP000779070"/>
    </source>
</evidence>
<dbReference type="Pfam" id="PF06892">
    <property type="entry name" value="Phage_CP76"/>
    <property type="match status" value="1"/>
</dbReference>
<name>A0ABS3A9G3_9VIBR</name>
<proteinExistence type="predicted"/>
<organism evidence="1 2">
    <name type="scientific">Vibrio neptunius</name>
    <dbReference type="NCBI Taxonomy" id="170651"/>
    <lineage>
        <taxon>Bacteria</taxon>
        <taxon>Pseudomonadati</taxon>
        <taxon>Pseudomonadota</taxon>
        <taxon>Gammaproteobacteria</taxon>
        <taxon>Vibrionales</taxon>
        <taxon>Vibrionaceae</taxon>
        <taxon>Vibrio</taxon>
    </lineage>
</organism>
<protein>
    <submittedName>
        <fullName evidence="1">Phage regulatory CII family protein</fullName>
    </submittedName>
</protein>
<evidence type="ECO:0000313" key="1">
    <source>
        <dbReference type="EMBL" id="MBN3580546.1"/>
    </source>
</evidence>
<reference evidence="1 2" key="1">
    <citation type="submission" date="2021-02" db="EMBL/GenBank/DDBJ databases">
        <title>Draft Genome Sequences of 5 Vibrio neptunius Strains Isolated From of Bivalve Hatcheries.</title>
        <authorList>
            <person name="Galvis F."/>
            <person name="Barja J.L."/>
            <person name="Lemos M.L."/>
            <person name="Balado M."/>
        </authorList>
    </citation>
    <scope>NUCLEOTIDE SEQUENCE [LARGE SCALE GENOMIC DNA]</scope>
    <source>
        <strain evidence="1 2">PP-145.98</strain>
    </source>
</reference>
<gene>
    <name evidence="1" type="ORF">JYA62_23295</name>
</gene>
<keyword evidence="2" id="KW-1185">Reference proteome</keyword>
<comment type="caution">
    <text evidence="1">The sequence shown here is derived from an EMBL/GenBank/DDBJ whole genome shotgun (WGS) entry which is preliminary data.</text>
</comment>
<dbReference type="InterPro" id="IPR009679">
    <property type="entry name" value="Phage_186_CII-like"/>
</dbReference>
<dbReference type="EMBL" id="JAFHLB010000054">
    <property type="protein sequence ID" value="MBN3580546.1"/>
    <property type="molecule type" value="Genomic_DNA"/>
</dbReference>
<sequence length="180" mass="19579">MNDNDSICEFFSTKQMEFNEACCAFAWHENMTLLAEKMGMSPTMLRNKLNPDQPHVLSCPELITLSKLSGNYSVVNCLLLGLDLVTAPIPVGGGEASFIQRALDSSIHSGELSRLALKYAGQQRLSRTEKHSIVQTAQASISSHVLLINSLGKRNQSATLRFEREGGVSGGVGLCADHKE</sequence>
<accession>A0ABS3A9G3</accession>